<evidence type="ECO:0000313" key="6">
    <source>
        <dbReference type="EMBL" id="AZP03330.1"/>
    </source>
</evidence>
<dbReference type="Proteomes" id="UP000273326">
    <property type="component" value="Chromosome"/>
</dbReference>
<gene>
    <name evidence="3 6" type="primary">gcvH</name>
    <name evidence="6" type="ORF">EJN90_00845</name>
</gene>
<dbReference type="NCBIfam" id="NF002270">
    <property type="entry name" value="PRK01202.1"/>
    <property type="match status" value="1"/>
</dbReference>
<dbReference type="GO" id="GO:0019464">
    <property type="term" value="P:glycine decarboxylation via glycine cleavage system"/>
    <property type="evidence" value="ECO:0007669"/>
    <property type="project" value="UniProtKB-UniRule"/>
</dbReference>
<accession>A0A3Q9BIT8</accession>
<dbReference type="AlphaFoldDB" id="A0A3Q9BIT8"/>
<dbReference type="GO" id="GO:0005737">
    <property type="term" value="C:cytoplasm"/>
    <property type="evidence" value="ECO:0007669"/>
    <property type="project" value="TreeGrafter"/>
</dbReference>
<keyword evidence="2 3" id="KW-0450">Lipoyl</keyword>
<dbReference type="NCBIfam" id="TIGR00527">
    <property type="entry name" value="gcvH"/>
    <property type="match status" value="1"/>
</dbReference>
<dbReference type="InterPro" id="IPR011053">
    <property type="entry name" value="Single_hybrid_motif"/>
</dbReference>
<dbReference type="InterPro" id="IPR000089">
    <property type="entry name" value="Biotin_lipoyl"/>
</dbReference>
<dbReference type="InterPro" id="IPR002930">
    <property type="entry name" value="GCV_H"/>
</dbReference>
<sequence>MMTDKKTYYTKEHEWLTLVDDKLARIGITEHAQEQLGDIVFIDFTADLGDIASGEEIVTVESVKSVSEVYSPVSGTITKQNEELNDSPEMVNESAMENGWMIEIELSDLNELSELMDLEAYNTFVEEEE</sequence>
<comment type="subunit">
    <text evidence="3">The glycine cleavage system is composed of four proteins: P, T, L and H.</text>
</comment>
<feature type="domain" description="Lipoyl-binding" evidence="5">
    <location>
        <begin position="23"/>
        <end position="105"/>
    </location>
</feature>
<reference evidence="7" key="1">
    <citation type="submission" date="2018-12" db="EMBL/GenBank/DDBJ databases">
        <title>Complete genome sequencing of Jeotgalibaca sp. H21T32.</title>
        <authorList>
            <person name="Bae J.-W."/>
            <person name="Lee S.-Y."/>
        </authorList>
    </citation>
    <scope>NUCLEOTIDE SEQUENCE [LARGE SCALE GENOMIC DNA]</scope>
    <source>
        <strain evidence="7">H21T32</strain>
    </source>
</reference>
<proteinExistence type="inferred from homology"/>
<dbReference type="HAMAP" id="MF_00272">
    <property type="entry name" value="GcvH"/>
    <property type="match status" value="1"/>
</dbReference>
<dbReference type="KEGG" id="jeh:EJN90_00845"/>
<comment type="similarity">
    <text evidence="1 3">Belongs to the GcvH family.</text>
</comment>
<evidence type="ECO:0000259" key="5">
    <source>
        <dbReference type="PROSITE" id="PS50968"/>
    </source>
</evidence>
<dbReference type="OrthoDB" id="9796712at2"/>
<evidence type="ECO:0000256" key="2">
    <source>
        <dbReference type="ARBA" id="ARBA00022823"/>
    </source>
</evidence>
<evidence type="ECO:0000256" key="1">
    <source>
        <dbReference type="ARBA" id="ARBA00009249"/>
    </source>
</evidence>
<dbReference type="Gene3D" id="2.40.50.100">
    <property type="match status" value="1"/>
</dbReference>
<dbReference type="EMBL" id="CP034465">
    <property type="protein sequence ID" value="AZP03330.1"/>
    <property type="molecule type" value="Genomic_DNA"/>
</dbReference>
<dbReference type="PROSITE" id="PS50968">
    <property type="entry name" value="BIOTINYL_LIPOYL"/>
    <property type="match status" value="1"/>
</dbReference>
<dbReference type="CDD" id="cd06848">
    <property type="entry name" value="GCS_H"/>
    <property type="match status" value="1"/>
</dbReference>
<evidence type="ECO:0000256" key="3">
    <source>
        <dbReference type="HAMAP-Rule" id="MF_00272"/>
    </source>
</evidence>
<dbReference type="GO" id="GO:0005960">
    <property type="term" value="C:glycine cleavage complex"/>
    <property type="evidence" value="ECO:0007669"/>
    <property type="project" value="InterPro"/>
</dbReference>
<keyword evidence="7" id="KW-1185">Reference proteome</keyword>
<comment type="function">
    <text evidence="3">The glycine cleavage system catalyzes the degradation of glycine. The H protein shuttles the methylamine group of glycine from the P protein to the T protein.</text>
</comment>
<dbReference type="InterPro" id="IPR017453">
    <property type="entry name" value="GCV_H_sub"/>
</dbReference>
<feature type="modified residue" description="N6-lipoyllysine" evidence="3 4">
    <location>
        <position position="64"/>
    </location>
</feature>
<dbReference type="PANTHER" id="PTHR11715">
    <property type="entry name" value="GLYCINE CLEAVAGE SYSTEM H PROTEIN"/>
    <property type="match status" value="1"/>
</dbReference>
<name>A0A3Q9BIT8_9LACT</name>
<dbReference type="InterPro" id="IPR033753">
    <property type="entry name" value="GCV_H/Fam206"/>
</dbReference>
<dbReference type="GO" id="GO:0009249">
    <property type="term" value="P:protein lipoylation"/>
    <property type="evidence" value="ECO:0007669"/>
    <property type="project" value="TreeGrafter"/>
</dbReference>
<dbReference type="Pfam" id="PF01597">
    <property type="entry name" value="GCV_H"/>
    <property type="match status" value="1"/>
</dbReference>
<dbReference type="SUPFAM" id="SSF51230">
    <property type="entry name" value="Single hybrid motif"/>
    <property type="match status" value="1"/>
</dbReference>
<evidence type="ECO:0000313" key="7">
    <source>
        <dbReference type="Proteomes" id="UP000273326"/>
    </source>
</evidence>
<evidence type="ECO:0000256" key="4">
    <source>
        <dbReference type="PIRSR" id="PIRSR617453-50"/>
    </source>
</evidence>
<dbReference type="PANTHER" id="PTHR11715:SF3">
    <property type="entry name" value="GLYCINE CLEAVAGE SYSTEM H PROTEIN-RELATED"/>
    <property type="match status" value="1"/>
</dbReference>
<comment type="cofactor">
    <cofactor evidence="3">
        <name>(R)-lipoate</name>
        <dbReference type="ChEBI" id="CHEBI:83088"/>
    </cofactor>
    <text evidence="3">Binds 1 lipoyl cofactor covalently.</text>
</comment>
<protein>
    <recommendedName>
        <fullName evidence="3">Glycine cleavage system H protein</fullName>
    </recommendedName>
</protein>
<organism evidence="6 7">
    <name type="scientific">Jeotgalibaca ciconiae</name>
    <dbReference type="NCBI Taxonomy" id="2496265"/>
    <lineage>
        <taxon>Bacteria</taxon>
        <taxon>Bacillati</taxon>
        <taxon>Bacillota</taxon>
        <taxon>Bacilli</taxon>
        <taxon>Lactobacillales</taxon>
        <taxon>Carnobacteriaceae</taxon>
        <taxon>Jeotgalibaca</taxon>
    </lineage>
</organism>